<feature type="region of interest" description="Disordered" evidence="1">
    <location>
        <begin position="75"/>
        <end position="111"/>
    </location>
</feature>
<dbReference type="AlphaFoldDB" id="A0A8T3CW88"/>
<keyword evidence="4" id="KW-1185">Reference proteome</keyword>
<accession>A0A8T3CW88</accession>
<proteinExistence type="predicted"/>
<feature type="transmembrane region" description="Helical" evidence="2">
    <location>
        <begin position="28"/>
        <end position="48"/>
    </location>
</feature>
<dbReference type="Proteomes" id="UP000829720">
    <property type="component" value="Unassembled WGS sequence"/>
</dbReference>
<organism evidence="3 4">
    <name type="scientific">Albula goreensis</name>
    <dbReference type="NCBI Taxonomy" id="1534307"/>
    <lineage>
        <taxon>Eukaryota</taxon>
        <taxon>Metazoa</taxon>
        <taxon>Chordata</taxon>
        <taxon>Craniata</taxon>
        <taxon>Vertebrata</taxon>
        <taxon>Euteleostomi</taxon>
        <taxon>Actinopterygii</taxon>
        <taxon>Neopterygii</taxon>
        <taxon>Teleostei</taxon>
        <taxon>Albuliformes</taxon>
        <taxon>Albulidae</taxon>
        <taxon>Albula</taxon>
    </lineage>
</organism>
<name>A0A8T3CW88_9TELE</name>
<keyword evidence="2" id="KW-0472">Membrane</keyword>
<dbReference type="EMBL" id="JAERUA010000015">
    <property type="protein sequence ID" value="KAI1889523.1"/>
    <property type="molecule type" value="Genomic_DNA"/>
</dbReference>
<protein>
    <submittedName>
        <fullName evidence="3">Uncharacterized protein</fullName>
    </submittedName>
</protein>
<evidence type="ECO:0000256" key="2">
    <source>
        <dbReference type="SAM" id="Phobius"/>
    </source>
</evidence>
<sequence>MELHGNNAVELQVHGSAFGCQYSCVYKLYAVVVLFSVLLISSVLLGFWRFRLNLKQGQGGEANQSGKNLECLSEQNESGCEQPEVKRGEETRLDSLQTTPNNKGQMDMSVH</sequence>
<evidence type="ECO:0000256" key="1">
    <source>
        <dbReference type="SAM" id="MobiDB-lite"/>
    </source>
</evidence>
<gene>
    <name evidence="3" type="ORF">AGOR_G00163750</name>
</gene>
<evidence type="ECO:0000313" key="4">
    <source>
        <dbReference type="Proteomes" id="UP000829720"/>
    </source>
</evidence>
<feature type="compositionally biased region" description="Basic and acidic residues" evidence="1">
    <location>
        <begin position="83"/>
        <end position="93"/>
    </location>
</feature>
<evidence type="ECO:0000313" key="3">
    <source>
        <dbReference type="EMBL" id="KAI1889523.1"/>
    </source>
</evidence>
<keyword evidence="2" id="KW-1133">Transmembrane helix</keyword>
<reference evidence="3" key="1">
    <citation type="submission" date="2021-01" db="EMBL/GenBank/DDBJ databases">
        <authorList>
            <person name="Zahm M."/>
            <person name="Roques C."/>
            <person name="Cabau C."/>
            <person name="Klopp C."/>
            <person name="Donnadieu C."/>
            <person name="Jouanno E."/>
            <person name="Lampietro C."/>
            <person name="Louis A."/>
            <person name="Herpin A."/>
            <person name="Echchiki A."/>
            <person name="Berthelot C."/>
            <person name="Parey E."/>
            <person name="Roest-Crollius H."/>
            <person name="Braasch I."/>
            <person name="Postlethwait J."/>
            <person name="Bobe J."/>
            <person name="Montfort J."/>
            <person name="Bouchez O."/>
            <person name="Begum T."/>
            <person name="Mejri S."/>
            <person name="Adams A."/>
            <person name="Chen W.-J."/>
            <person name="Guiguen Y."/>
        </authorList>
    </citation>
    <scope>NUCLEOTIDE SEQUENCE</scope>
    <source>
        <tissue evidence="3">Blood</tissue>
    </source>
</reference>
<comment type="caution">
    <text evidence="3">The sequence shown here is derived from an EMBL/GenBank/DDBJ whole genome shotgun (WGS) entry which is preliminary data.</text>
</comment>
<keyword evidence="2" id="KW-0812">Transmembrane</keyword>
<feature type="compositionally biased region" description="Polar residues" evidence="1">
    <location>
        <begin position="94"/>
        <end position="104"/>
    </location>
</feature>